<name>A0A6A6P2Q7_9PEZI</name>
<evidence type="ECO:0000256" key="7">
    <source>
        <dbReference type="SAM" id="MobiDB-lite"/>
    </source>
</evidence>
<evidence type="ECO:0000256" key="1">
    <source>
        <dbReference type="ARBA" id="ARBA00004370"/>
    </source>
</evidence>
<dbReference type="CDD" id="cd09630">
    <property type="entry name" value="CDH_like_cytochrome"/>
    <property type="match status" value="1"/>
</dbReference>
<dbReference type="SUPFAM" id="SSF49344">
    <property type="entry name" value="CBD9-like"/>
    <property type="match status" value="1"/>
</dbReference>
<dbReference type="Pfam" id="PF03188">
    <property type="entry name" value="Cytochrom_B561"/>
    <property type="match status" value="1"/>
</dbReference>
<dbReference type="CDD" id="cd08760">
    <property type="entry name" value="Cyt_b561_FRRS1_like"/>
    <property type="match status" value="1"/>
</dbReference>
<dbReference type="Gene3D" id="1.20.120.1770">
    <property type="match status" value="1"/>
</dbReference>
<feature type="region of interest" description="Disordered" evidence="7">
    <location>
        <begin position="414"/>
        <end position="481"/>
    </location>
</feature>
<keyword evidence="5 8" id="KW-1133">Transmembrane helix</keyword>
<evidence type="ECO:0000256" key="4">
    <source>
        <dbReference type="ARBA" id="ARBA00022982"/>
    </source>
</evidence>
<sequence length="481" mass="51627">MLGFIRSLVLLFVYATSIAWAADASSGIVGRQDDDDNSTAPVSTFLYKASDYDEDNWANFTFALTVGRDSGDMWFKMMGPSMYSWMAVGTGNQMAGSMMFIAYADGDDDDITLSVRRATGHNEPSYDSNIDFELLDGSEIINGSYVINGRCKSCADSGKLDLDSTEFPFIFAFGPSGFAINSGSSSAGIRRHSAYGKFKLDLKAATTDDDDATVPTLEDTLDTNNIGTSLKEDDKAELPSRFHALVMCGSFVVLFPIGVLILRVLDRVMLHGIFQGIALLVVCAGVGVGIWISKLYNKSKSFSSGHQVYGLIVFVLLFIQWGLGFVHHLLYKKHQRPTILGKIHLYCGPGILVMGLVNGAIGFRFAGSNRRVITYCIVVVAMLLIVGGVLFLQRRKKARKARYMGAPGVPGGPVGVPPPYGGPGEPAGGSSSFGGGLASRFGLGAGHRSTSSQSDIALNRVPSQDPPPYNTGPAQEPRSMI</sequence>
<reference evidence="11" key="1">
    <citation type="journal article" date="2020" name="Stud. Mycol.">
        <title>101 Dothideomycetes genomes: a test case for predicting lifestyles and emergence of pathogens.</title>
        <authorList>
            <person name="Haridas S."/>
            <person name="Albert R."/>
            <person name="Binder M."/>
            <person name="Bloem J."/>
            <person name="Labutti K."/>
            <person name="Salamov A."/>
            <person name="Andreopoulos B."/>
            <person name="Baker S."/>
            <person name="Barry K."/>
            <person name="Bills G."/>
            <person name="Bluhm B."/>
            <person name="Cannon C."/>
            <person name="Castanera R."/>
            <person name="Culley D."/>
            <person name="Daum C."/>
            <person name="Ezra D."/>
            <person name="Gonzalez J."/>
            <person name="Henrissat B."/>
            <person name="Kuo A."/>
            <person name="Liang C."/>
            <person name="Lipzen A."/>
            <person name="Lutzoni F."/>
            <person name="Magnuson J."/>
            <person name="Mondo S."/>
            <person name="Nolan M."/>
            <person name="Ohm R."/>
            <person name="Pangilinan J."/>
            <person name="Park H.-J."/>
            <person name="Ramirez L."/>
            <person name="Alfaro M."/>
            <person name="Sun H."/>
            <person name="Tritt A."/>
            <person name="Yoshinaga Y."/>
            <person name="Zwiers L.-H."/>
            <person name="Turgeon B."/>
            <person name="Goodwin S."/>
            <person name="Spatafora J."/>
            <person name="Crous P."/>
            <person name="Grigoriev I."/>
        </authorList>
    </citation>
    <scope>NUCLEOTIDE SEQUENCE</scope>
    <source>
        <strain evidence="11">ATCC 16933</strain>
    </source>
</reference>
<evidence type="ECO:0000256" key="5">
    <source>
        <dbReference type="ARBA" id="ARBA00022989"/>
    </source>
</evidence>
<dbReference type="Pfam" id="PF16010">
    <property type="entry name" value="CDH-cyt"/>
    <property type="match status" value="1"/>
</dbReference>
<dbReference type="InterPro" id="IPR005018">
    <property type="entry name" value="DOMON_domain"/>
</dbReference>
<dbReference type="Gene3D" id="2.60.40.1210">
    <property type="entry name" value="Cellobiose dehydrogenase, cytochrome domain"/>
    <property type="match status" value="1"/>
</dbReference>
<dbReference type="InterPro" id="IPR015920">
    <property type="entry name" value="Cellobiose_DH-like_cyt"/>
</dbReference>
<evidence type="ECO:0000313" key="12">
    <source>
        <dbReference type="Proteomes" id="UP000799766"/>
    </source>
</evidence>
<dbReference type="EMBL" id="MU001678">
    <property type="protein sequence ID" value="KAF2458310.1"/>
    <property type="molecule type" value="Genomic_DNA"/>
</dbReference>
<feature type="transmembrane region" description="Helical" evidence="8">
    <location>
        <begin position="242"/>
        <end position="265"/>
    </location>
</feature>
<dbReference type="OrthoDB" id="19261at2759"/>
<feature type="signal peptide" evidence="9">
    <location>
        <begin position="1"/>
        <end position="21"/>
    </location>
</feature>
<gene>
    <name evidence="11" type="ORF">BDY21DRAFT_371156</name>
</gene>
<evidence type="ECO:0000259" key="10">
    <source>
        <dbReference type="PROSITE" id="PS50836"/>
    </source>
</evidence>
<keyword evidence="9" id="KW-0732">Signal</keyword>
<keyword evidence="6 8" id="KW-0472">Membrane</keyword>
<feature type="transmembrane region" description="Helical" evidence="8">
    <location>
        <begin position="343"/>
        <end position="366"/>
    </location>
</feature>
<keyword evidence="12" id="KW-1185">Reference proteome</keyword>
<dbReference type="PANTHER" id="PTHR47797">
    <property type="entry name" value="DEHYDROGENASE, PUTATIVE (AFU_ORTHOLOGUE AFUA_8G05805)-RELATED"/>
    <property type="match status" value="1"/>
</dbReference>
<keyword evidence="3 8" id="KW-0812">Transmembrane</keyword>
<accession>A0A6A6P2Q7</accession>
<evidence type="ECO:0000256" key="6">
    <source>
        <dbReference type="ARBA" id="ARBA00023136"/>
    </source>
</evidence>
<evidence type="ECO:0000256" key="8">
    <source>
        <dbReference type="SAM" id="Phobius"/>
    </source>
</evidence>
<dbReference type="InterPro" id="IPR006593">
    <property type="entry name" value="Cyt_b561/ferric_Rdtase_TM"/>
</dbReference>
<dbReference type="GO" id="GO:0016020">
    <property type="term" value="C:membrane"/>
    <property type="evidence" value="ECO:0007669"/>
    <property type="project" value="UniProtKB-SubCell"/>
</dbReference>
<evidence type="ECO:0000256" key="9">
    <source>
        <dbReference type="SAM" id="SignalP"/>
    </source>
</evidence>
<dbReference type="SMART" id="SM00664">
    <property type="entry name" value="DoH"/>
    <property type="match status" value="1"/>
</dbReference>
<evidence type="ECO:0000256" key="2">
    <source>
        <dbReference type="ARBA" id="ARBA00022448"/>
    </source>
</evidence>
<proteinExistence type="predicted"/>
<keyword evidence="2" id="KW-0813">Transport</keyword>
<feature type="transmembrane region" description="Helical" evidence="8">
    <location>
        <begin position="308"/>
        <end position="331"/>
    </location>
</feature>
<organism evidence="11 12">
    <name type="scientific">Lineolata rhizophorae</name>
    <dbReference type="NCBI Taxonomy" id="578093"/>
    <lineage>
        <taxon>Eukaryota</taxon>
        <taxon>Fungi</taxon>
        <taxon>Dikarya</taxon>
        <taxon>Ascomycota</taxon>
        <taxon>Pezizomycotina</taxon>
        <taxon>Dothideomycetes</taxon>
        <taxon>Dothideomycetes incertae sedis</taxon>
        <taxon>Lineolatales</taxon>
        <taxon>Lineolataceae</taxon>
        <taxon>Lineolata</taxon>
    </lineage>
</organism>
<keyword evidence="4" id="KW-0249">Electron transport</keyword>
<protein>
    <recommendedName>
        <fullName evidence="10">DOMON domain-containing protein</fullName>
    </recommendedName>
</protein>
<dbReference type="PANTHER" id="PTHR47797:SF1">
    <property type="entry name" value="CYTOCHROME B561 DOMAIN-CONTAINING PROTEIN-RELATED"/>
    <property type="match status" value="1"/>
</dbReference>
<feature type="compositionally biased region" description="Gly residues" evidence="7">
    <location>
        <begin position="422"/>
        <end position="437"/>
    </location>
</feature>
<dbReference type="SMART" id="SM00665">
    <property type="entry name" value="B561"/>
    <property type="match status" value="1"/>
</dbReference>
<feature type="transmembrane region" description="Helical" evidence="8">
    <location>
        <begin position="372"/>
        <end position="392"/>
    </location>
</feature>
<dbReference type="PROSITE" id="PS50836">
    <property type="entry name" value="DOMON"/>
    <property type="match status" value="1"/>
</dbReference>
<feature type="transmembrane region" description="Helical" evidence="8">
    <location>
        <begin position="277"/>
        <end position="296"/>
    </location>
</feature>
<evidence type="ECO:0000313" key="11">
    <source>
        <dbReference type="EMBL" id="KAF2458310.1"/>
    </source>
</evidence>
<feature type="domain" description="DOMON" evidence="10">
    <location>
        <begin position="58"/>
        <end position="174"/>
    </location>
</feature>
<dbReference type="AlphaFoldDB" id="A0A6A6P2Q7"/>
<feature type="chain" id="PRO_5025369148" description="DOMON domain-containing protein" evidence="9">
    <location>
        <begin position="22"/>
        <end position="481"/>
    </location>
</feature>
<dbReference type="Proteomes" id="UP000799766">
    <property type="component" value="Unassembled WGS sequence"/>
</dbReference>
<evidence type="ECO:0000256" key="3">
    <source>
        <dbReference type="ARBA" id="ARBA00022692"/>
    </source>
</evidence>
<comment type="subcellular location">
    <subcellularLocation>
        <location evidence="1">Membrane</location>
    </subcellularLocation>
</comment>